<proteinExistence type="predicted"/>
<dbReference type="OrthoDB" id="5740960at2"/>
<dbReference type="SUPFAM" id="SSF47616">
    <property type="entry name" value="GST C-terminal domain-like"/>
    <property type="match status" value="1"/>
</dbReference>
<dbReference type="Proteomes" id="UP000326287">
    <property type="component" value="Chromosome"/>
</dbReference>
<evidence type="ECO:0000313" key="3">
    <source>
        <dbReference type="Proteomes" id="UP000326287"/>
    </source>
</evidence>
<dbReference type="PANTHER" id="PTHR45374:SF1">
    <property type="entry name" value="GLUTATHIONE S-TRANSFERASE TCHQD"/>
    <property type="match status" value="1"/>
</dbReference>
<dbReference type="CDD" id="cd00299">
    <property type="entry name" value="GST_C_family"/>
    <property type="match status" value="1"/>
</dbReference>
<feature type="domain" description="GST N-terminal" evidence="1">
    <location>
        <begin position="8"/>
        <end position="93"/>
    </location>
</feature>
<dbReference type="InterPro" id="IPR036282">
    <property type="entry name" value="Glutathione-S-Trfase_C_sf"/>
</dbReference>
<keyword evidence="2" id="KW-0808">Transferase</keyword>
<protein>
    <submittedName>
        <fullName evidence="2">Glutathione S-transferase family protein</fullName>
    </submittedName>
</protein>
<dbReference type="PROSITE" id="PS50404">
    <property type="entry name" value="GST_NTER"/>
    <property type="match status" value="1"/>
</dbReference>
<evidence type="ECO:0000313" key="2">
    <source>
        <dbReference type="EMBL" id="QFU75403.1"/>
    </source>
</evidence>
<dbReference type="EMBL" id="CP036422">
    <property type="protein sequence ID" value="QFU75403.1"/>
    <property type="molecule type" value="Genomic_DNA"/>
</dbReference>
<dbReference type="PANTHER" id="PTHR45374">
    <property type="entry name" value="GLUTATHIONE S-TRANSFERASE TCHQD"/>
    <property type="match status" value="1"/>
</dbReference>
<dbReference type="InterPro" id="IPR036249">
    <property type="entry name" value="Thioredoxin-like_sf"/>
</dbReference>
<sequence>MTTVVYEQEYEVYTYGESLCSQMVRIACVEKGIEWKSKPIMLSEVAVESNNLTPQYLAINPKARVPSLVHNGTPILESYEIIKYLDRQNPNSGPRLYPEDQNLRSRIDAWVLGASLRDDGEFGTTLGMAIPMVSSPAIRYCLKRQPFWHVMRKFSKHPLPSRGIGFRVLRIMPVPRGITDKSVAAIAQALVNIENELSGGDDYILGSFTQVDVMMMAHFHRLEDVALGEVLVDGTLPNISAYWARLQARPSYESAVLAYHEPHWREALQAVFSDSQSPEMGKLKAAINRAM</sequence>
<dbReference type="InterPro" id="IPR044617">
    <property type="entry name" value="TCHQD"/>
</dbReference>
<evidence type="ECO:0000259" key="1">
    <source>
        <dbReference type="PROSITE" id="PS50404"/>
    </source>
</evidence>
<organism evidence="2 3">
    <name type="scientific">Halioglobus maricola</name>
    <dbReference type="NCBI Taxonomy" id="2601894"/>
    <lineage>
        <taxon>Bacteria</taxon>
        <taxon>Pseudomonadati</taxon>
        <taxon>Pseudomonadota</taxon>
        <taxon>Gammaproteobacteria</taxon>
        <taxon>Cellvibrionales</taxon>
        <taxon>Halieaceae</taxon>
        <taxon>Halioglobus</taxon>
    </lineage>
</organism>
<dbReference type="RefSeq" id="WP_152661510.1">
    <property type="nucleotide sequence ID" value="NZ_CP036422.1"/>
</dbReference>
<keyword evidence="3" id="KW-1185">Reference proteome</keyword>
<dbReference type="SUPFAM" id="SSF52833">
    <property type="entry name" value="Thioredoxin-like"/>
    <property type="match status" value="1"/>
</dbReference>
<reference evidence="2 3" key="1">
    <citation type="submission" date="2019-02" db="EMBL/GenBank/DDBJ databases">
        <authorList>
            <person name="Li S.-H."/>
        </authorList>
    </citation>
    <scope>NUCLEOTIDE SEQUENCE [LARGE SCALE GENOMIC DNA]</scope>
    <source>
        <strain evidence="2 3">IMCC14385</strain>
    </source>
</reference>
<dbReference type="Pfam" id="PF13409">
    <property type="entry name" value="GST_N_2"/>
    <property type="match status" value="1"/>
</dbReference>
<name>A0A5P9NHU9_9GAMM</name>
<dbReference type="InterPro" id="IPR004045">
    <property type="entry name" value="Glutathione_S-Trfase_N"/>
</dbReference>
<accession>A0A5P9NHU9</accession>
<gene>
    <name evidence="2" type="ORF">EY643_06915</name>
</gene>
<dbReference type="KEGG" id="halc:EY643_06915"/>
<dbReference type="Gene3D" id="3.40.30.10">
    <property type="entry name" value="Glutaredoxin"/>
    <property type="match status" value="1"/>
</dbReference>
<dbReference type="Gene3D" id="1.20.1050.10">
    <property type="match status" value="1"/>
</dbReference>
<dbReference type="AlphaFoldDB" id="A0A5P9NHU9"/>
<dbReference type="GO" id="GO:0004364">
    <property type="term" value="F:glutathione transferase activity"/>
    <property type="evidence" value="ECO:0007669"/>
    <property type="project" value="InterPro"/>
</dbReference>